<accession>A0ABR1PRV6</accession>
<sequence length="145" mass="15034">MGFRNDSAFFLGATCLLAATTASAVQLNITAVTAANRKSALECWQLDAPFIASKTAGISGSAIAKLGAVDNVNFSVIPPNFVSHNATTSKNSRRPQPDRWVMITAGLAHMTIPGDGSDGVYIQGGQFGLLFAADTAGLGEGHYTT</sequence>
<name>A0ABR1PRV6_9PEZI</name>
<comment type="caution">
    <text evidence="2">The sequence shown here is derived from an EMBL/GenBank/DDBJ whole genome shotgun (WGS) entry which is preliminary data.</text>
</comment>
<evidence type="ECO:0000256" key="1">
    <source>
        <dbReference type="SAM" id="SignalP"/>
    </source>
</evidence>
<gene>
    <name evidence="2" type="ORF">PG986_014045</name>
</gene>
<organism evidence="2 3">
    <name type="scientific">Apiospora aurea</name>
    <dbReference type="NCBI Taxonomy" id="335848"/>
    <lineage>
        <taxon>Eukaryota</taxon>
        <taxon>Fungi</taxon>
        <taxon>Dikarya</taxon>
        <taxon>Ascomycota</taxon>
        <taxon>Pezizomycotina</taxon>
        <taxon>Sordariomycetes</taxon>
        <taxon>Xylariomycetidae</taxon>
        <taxon>Amphisphaeriales</taxon>
        <taxon>Apiosporaceae</taxon>
        <taxon>Apiospora</taxon>
    </lineage>
</organism>
<keyword evidence="1" id="KW-0732">Signal</keyword>
<proteinExistence type="predicted"/>
<evidence type="ECO:0008006" key="4">
    <source>
        <dbReference type="Google" id="ProtNLM"/>
    </source>
</evidence>
<feature type="chain" id="PRO_5047324839" description="Small secreted protein" evidence="1">
    <location>
        <begin position="25"/>
        <end position="145"/>
    </location>
</feature>
<evidence type="ECO:0000313" key="3">
    <source>
        <dbReference type="Proteomes" id="UP001391051"/>
    </source>
</evidence>
<dbReference type="GeneID" id="92083329"/>
<reference evidence="2 3" key="1">
    <citation type="submission" date="2023-01" db="EMBL/GenBank/DDBJ databases">
        <title>Analysis of 21 Apiospora genomes using comparative genomics revels a genus with tremendous synthesis potential of carbohydrate active enzymes and secondary metabolites.</title>
        <authorList>
            <person name="Sorensen T."/>
        </authorList>
    </citation>
    <scope>NUCLEOTIDE SEQUENCE [LARGE SCALE GENOMIC DNA]</scope>
    <source>
        <strain evidence="2 3">CBS 24483</strain>
    </source>
</reference>
<evidence type="ECO:0000313" key="2">
    <source>
        <dbReference type="EMBL" id="KAK7937177.1"/>
    </source>
</evidence>
<keyword evidence="3" id="KW-1185">Reference proteome</keyword>
<dbReference type="RefSeq" id="XP_066692505.1">
    <property type="nucleotide sequence ID" value="XM_066850267.1"/>
</dbReference>
<feature type="signal peptide" evidence="1">
    <location>
        <begin position="1"/>
        <end position="24"/>
    </location>
</feature>
<dbReference type="EMBL" id="JAQQWE010000010">
    <property type="protein sequence ID" value="KAK7937177.1"/>
    <property type="molecule type" value="Genomic_DNA"/>
</dbReference>
<protein>
    <recommendedName>
        <fullName evidence="4">Small secreted protein</fullName>
    </recommendedName>
</protein>
<dbReference type="Proteomes" id="UP001391051">
    <property type="component" value="Unassembled WGS sequence"/>
</dbReference>